<dbReference type="InterPro" id="IPR023401">
    <property type="entry name" value="ODC_N"/>
</dbReference>
<comment type="similarity">
    <text evidence="1">Belongs to the ornithine cyclodeaminase/mu-crystallin family.</text>
</comment>
<dbReference type="SUPFAM" id="SSF51735">
    <property type="entry name" value="NAD(P)-binding Rossmann-fold domains"/>
    <property type="match status" value="1"/>
</dbReference>
<dbReference type="InterPro" id="IPR003462">
    <property type="entry name" value="ODC_Mu_crystall"/>
</dbReference>
<dbReference type="EMBL" id="DF977496">
    <property type="protein sequence ID" value="GAP82338.1"/>
    <property type="molecule type" value="Genomic_DNA"/>
</dbReference>
<dbReference type="AlphaFoldDB" id="A0A1W2TAF1"/>
<dbReference type="Proteomes" id="UP000054516">
    <property type="component" value="Unassembled WGS sequence"/>
</dbReference>
<evidence type="ECO:0000313" key="3">
    <source>
        <dbReference type="Proteomes" id="UP000054516"/>
    </source>
</evidence>
<evidence type="ECO:0000256" key="1">
    <source>
        <dbReference type="ARBA" id="ARBA00008903"/>
    </source>
</evidence>
<dbReference type="Gene3D" id="3.30.1780.10">
    <property type="entry name" value="ornithine cyclodeaminase, domain 1"/>
    <property type="match status" value="1"/>
</dbReference>
<sequence>MGNLLVLGDSDIHEILINLSKDEILAFRDVLARCLTDYSVGAERKYQPLPGVINRPEGQKCLFRPFTSADAIGTKIVIQPAPTSRTTGALHGMIAMCDSDGLPSGLLNAEEVTGYRTALTALIPYLWRRHTEEIVVFGAGKQALWHLRLALALRGHEIKSIVLVNRTASRAEELLAKVKKENEARWKSATSMQHIDPSRPDFQDCLKMHLSTADAIFCTVGTTEPLFPASYVGLERRERQPYISAVGAWQPDMIELDPELLHQTVNQVSPGSRACSLLVDDREGVLHHSGEIARSKIEAEYLVETGEIESLKQDEGDNGPIQSWIQDGLLIYKSVGVGMTDLASSNAILVIARERQLGTTISQF</sequence>
<proteinExistence type="inferred from homology"/>
<dbReference type="PANTHER" id="PTHR13812:SF19">
    <property type="entry name" value="KETIMINE REDUCTASE MU-CRYSTALLIN"/>
    <property type="match status" value="1"/>
</dbReference>
<dbReference type="OrthoDB" id="41492at2759"/>
<gene>
    <name evidence="2" type="ORF">SAMD00023353_5100020</name>
</gene>
<dbReference type="Pfam" id="PF02423">
    <property type="entry name" value="OCD_Mu_crystall"/>
    <property type="match status" value="1"/>
</dbReference>
<protein>
    <submittedName>
        <fullName evidence="2">Putative proline utilization protein</fullName>
    </submittedName>
</protein>
<dbReference type="OMA" id="LWHTRLI"/>
<reference evidence="2" key="1">
    <citation type="submission" date="2016-03" db="EMBL/GenBank/DDBJ databases">
        <title>Draft genome sequence of Rosellinia necatrix.</title>
        <authorList>
            <person name="Kanematsu S."/>
        </authorList>
    </citation>
    <scope>NUCLEOTIDE SEQUENCE [LARGE SCALE GENOMIC DNA]</scope>
    <source>
        <strain evidence="2">W97</strain>
    </source>
</reference>
<name>A0A1W2TAF1_ROSNE</name>
<dbReference type="PANTHER" id="PTHR13812">
    <property type="entry name" value="KETIMINE REDUCTASE MU-CRYSTALLIN"/>
    <property type="match status" value="1"/>
</dbReference>
<dbReference type="GO" id="GO:0005737">
    <property type="term" value="C:cytoplasm"/>
    <property type="evidence" value="ECO:0007669"/>
    <property type="project" value="TreeGrafter"/>
</dbReference>
<dbReference type="InterPro" id="IPR036291">
    <property type="entry name" value="NAD(P)-bd_dom_sf"/>
</dbReference>
<dbReference type="Gene3D" id="3.40.50.720">
    <property type="entry name" value="NAD(P)-binding Rossmann-like Domain"/>
    <property type="match status" value="1"/>
</dbReference>
<keyword evidence="3" id="KW-1185">Reference proteome</keyword>
<dbReference type="STRING" id="77044.A0A1W2TAF1"/>
<organism evidence="2">
    <name type="scientific">Rosellinia necatrix</name>
    <name type="common">White root-rot fungus</name>
    <dbReference type="NCBI Taxonomy" id="77044"/>
    <lineage>
        <taxon>Eukaryota</taxon>
        <taxon>Fungi</taxon>
        <taxon>Dikarya</taxon>
        <taxon>Ascomycota</taxon>
        <taxon>Pezizomycotina</taxon>
        <taxon>Sordariomycetes</taxon>
        <taxon>Xylariomycetidae</taxon>
        <taxon>Xylariales</taxon>
        <taxon>Xylariaceae</taxon>
        <taxon>Rosellinia</taxon>
    </lineage>
</organism>
<evidence type="ECO:0000313" key="2">
    <source>
        <dbReference type="EMBL" id="GAP82338.1"/>
    </source>
</evidence>
<accession>A0A1W2TAF1</accession>